<keyword evidence="3" id="KW-1185">Reference proteome</keyword>
<proteinExistence type="predicted"/>
<name>A0A177HTR6_9ACTN</name>
<organism evidence="2 3">
    <name type="scientific">Streptomyces jeddahensis</name>
    <dbReference type="NCBI Taxonomy" id="1716141"/>
    <lineage>
        <taxon>Bacteria</taxon>
        <taxon>Bacillati</taxon>
        <taxon>Actinomycetota</taxon>
        <taxon>Actinomycetes</taxon>
        <taxon>Kitasatosporales</taxon>
        <taxon>Streptomycetaceae</taxon>
        <taxon>Streptomyces</taxon>
    </lineage>
</organism>
<reference evidence="2 3" key="1">
    <citation type="submission" date="2015-12" db="EMBL/GenBank/DDBJ databases">
        <title>Genome sequence of Streptomyces sp. G25.</title>
        <authorList>
            <person name="Poehlein A."/>
            <person name="Roettig A."/>
            <person name="Hiessl S."/>
            <person name="Hauschild P."/>
            <person name="Schauer J."/>
            <person name="Madkour M.H."/>
            <person name="Al-Ansari A.M."/>
            <person name="Almakishah N.H."/>
            <person name="Steinbuechel A."/>
            <person name="Daniel R."/>
        </authorList>
    </citation>
    <scope>NUCLEOTIDE SEQUENCE [LARGE SCALE GENOMIC DNA]</scope>
    <source>
        <strain evidence="3">G25(2015)</strain>
    </source>
</reference>
<dbReference type="AlphaFoldDB" id="A0A177HTR6"/>
<accession>A0A177HTR6</accession>
<keyword evidence="1" id="KW-1133">Transmembrane helix</keyword>
<feature type="transmembrane region" description="Helical" evidence="1">
    <location>
        <begin position="9"/>
        <end position="36"/>
    </location>
</feature>
<evidence type="ECO:0000313" key="2">
    <source>
        <dbReference type="EMBL" id="OAH14096.1"/>
    </source>
</evidence>
<dbReference type="EMBL" id="LOHS01000070">
    <property type="protein sequence ID" value="OAH14096.1"/>
    <property type="molecule type" value="Genomic_DNA"/>
</dbReference>
<dbReference type="PATRIC" id="fig|1716141.3.peg.2684"/>
<evidence type="ECO:0000256" key="1">
    <source>
        <dbReference type="SAM" id="Phobius"/>
    </source>
</evidence>
<evidence type="ECO:0000313" key="3">
    <source>
        <dbReference type="Proteomes" id="UP000077381"/>
    </source>
</evidence>
<dbReference type="Proteomes" id="UP000077381">
    <property type="component" value="Unassembled WGS sequence"/>
</dbReference>
<keyword evidence="1" id="KW-0472">Membrane</keyword>
<sequence>MNTKALKVIIWTALTVIGGAAVVVVAGMLLLAMLAFSAD</sequence>
<dbReference type="STRING" id="1716141.STSP_25450"/>
<gene>
    <name evidence="2" type="ORF">STSP_25450</name>
</gene>
<comment type="caution">
    <text evidence="2">The sequence shown here is derived from an EMBL/GenBank/DDBJ whole genome shotgun (WGS) entry which is preliminary data.</text>
</comment>
<keyword evidence="1" id="KW-0812">Transmembrane</keyword>
<protein>
    <submittedName>
        <fullName evidence="2">Uncharacterized protein</fullName>
    </submittedName>
</protein>